<feature type="region of interest" description="Disordered" evidence="1">
    <location>
        <begin position="1"/>
        <end position="72"/>
    </location>
</feature>
<dbReference type="AlphaFoldDB" id="A0ABD3VD42"/>
<dbReference type="EMBL" id="JBJQND010000012">
    <property type="protein sequence ID" value="KAL3858903.1"/>
    <property type="molecule type" value="Genomic_DNA"/>
</dbReference>
<name>A0ABD3VD42_SINWO</name>
<feature type="compositionally biased region" description="Acidic residues" evidence="1">
    <location>
        <begin position="328"/>
        <end position="341"/>
    </location>
</feature>
<feature type="non-terminal residue" evidence="2">
    <location>
        <position position="1"/>
    </location>
</feature>
<dbReference type="Proteomes" id="UP001634394">
    <property type="component" value="Unassembled WGS sequence"/>
</dbReference>
<feature type="region of interest" description="Disordered" evidence="1">
    <location>
        <begin position="204"/>
        <end position="223"/>
    </location>
</feature>
<protein>
    <submittedName>
        <fullName evidence="2">Uncharacterized protein</fullName>
    </submittedName>
</protein>
<keyword evidence="3" id="KW-1185">Reference proteome</keyword>
<feature type="region of interest" description="Disordered" evidence="1">
    <location>
        <begin position="137"/>
        <end position="199"/>
    </location>
</feature>
<feature type="compositionally biased region" description="Polar residues" evidence="1">
    <location>
        <begin position="13"/>
        <end position="46"/>
    </location>
</feature>
<feature type="compositionally biased region" description="Basic and acidic residues" evidence="1">
    <location>
        <begin position="171"/>
        <end position="188"/>
    </location>
</feature>
<evidence type="ECO:0000313" key="3">
    <source>
        <dbReference type="Proteomes" id="UP001634394"/>
    </source>
</evidence>
<gene>
    <name evidence="2" type="ORF">ACJMK2_009152</name>
</gene>
<feature type="region of interest" description="Disordered" evidence="1">
    <location>
        <begin position="249"/>
        <end position="274"/>
    </location>
</feature>
<feature type="compositionally biased region" description="Basic and acidic residues" evidence="1">
    <location>
        <begin position="47"/>
        <end position="56"/>
    </location>
</feature>
<accession>A0ABD3VD42</accession>
<evidence type="ECO:0000313" key="2">
    <source>
        <dbReference type="EMBL" id="KAL3858903.1"/>
    </source>
</evidence>
<comment type="caution">
    <text evidence="2">The sequence shown here is derived from an EMBL/GenBank/DDBJ whole genome shotgun (WGS) entry which is preliminary data.</text>
</comment>
<evidence type="ECO:0000256" key="1">
    <source>
        <dbReference type="SAM" id="MobiDB-lite"/>
    </source>
</evidence>
<feature type="region of interest" description="Disordered" evidence="1">
    <location>
        <begin position="290"/>
        <end position="341"/>
    </location>
</feature>
<proteinExistence type="predicted"/>
<sequence length="341" mass="38229">PSSAASVRHYTQVMLSSKKQAFGSGQQRSTKPSKSASNERFSSGTPSEKHNRESERFNPNLQSSRLEKEWSAVSQSRALKRSSEIVGHRVDRMYFMTGNKIPIHNRYHVADEEVNRLKELSQARTSSKQLRFSHRHRGDMYIADPDRPKTLSQVGDVSEAETDVSKMPAKSKSDKQLQAKKTGDEKHGSLTPDSQKYVTKGPIQGWASEDSDAKKEEPSVQSEMIHTKSFHNGRAGVEQQNLEVVSVNESNSSQETNINRTGQDDSIIKNDQNNDRDIVDQLGFKSEAITDLDEGNVEQNSDTNKEELGEITIENTFNNDLDTRETTDIVDDPEAAQTTDE</sequence>
<feature type="compositionally biased region" description="Basic and acidic residues" evidence="1">
    <location>
        <begin position="262"/>
        <end position="274"/>
    </location>
</feature>
<reference evidence="2 3" key="1">
    <citation type="submission" date="2024-11" db="EMBL/GenBank/DDBJ databases">
        <title>Chromosome-level genome assembly of the freshwater bivalve Anodonta woodiana.</title>
        <authorList>
            <person name="Chen X."/>
        </authorList>
    </citation>
    <scope>NUCLEOTIDE SEQUENCE [LARGE SCALE GENOMIC DNA]</scope>
    <source>
        <strain evidence="2">MN2024</strain>
        <tissue evidence="2">Gills</tissue>
    </source>
</reference>
<organism evidence="2 3">
    <name type="scientific">Sinanodonta woodiana</name>
    <name type="common">Chinese pond mussel</name>
    <name type="synonym">Anodonta woodiana</name>
    <dbReference type="NCBI Taxonomy" id="1069815"/>
    <lineage>
        <taxon>Eukaryota</taxon>
        <taxon>Metazoa</taxon>
        <taxon>Spiralia</taxon>
        <taxon>Lophotrochozoa</taxon>
        <taxon>Mollusca</taxon>
        <taxon>Bivalvia</taxon>
        <taxon>Autobranchia</taxon>
        <taxon>Heteroconchia</taxon>
        <taxon>Palaeoheterodonta</taxon>
        <taxon>Unionida</taxon>
        <taxon>Unionoidea</taxon>
        <taxon>Unionidae</taxon>
        <taxon>Unioninae</taxon>
        <taxon>Sinanodonta</taxon>
    </lineage>
</organism>